<feature type="active site" description="Nucleophile; cysteine thiosulfonate intermediate" evidence="6">
    <location>
        <position position="234"/>
    </location>
</feature>
<keyword evidence="9" id="KW-1185">Reference proteome</keyword>
<evidence type="ECO:0000256" key="3">
    <source>
        <dbReference type="ARBA" id="ARBA00023002"/>
    </source>
</evidence>
<comment type="pathway">
    <text evidence="6">Sulfur metabolism; hydrogen sulfide biosynthesis; sulfite from sulfate.</text>
</comment>
<evidence type="ECO:0000256" key="5">
    <source>
        <dbReference type="ARBA" id="ARBA00023014"/>
    </source>
</evidence>
<dbReference type="Proteomes" id="UP000700059">
    <property type="component" value="Unassembled WGS sequence"/>
</dbReference>
<keyword evidence="3 6" id="KW-0560">Oxidoreductase</keyword>
<dbReference type="Pfam" id="PF01507">
    <property type="entry name" value="PAPS_reduct"/>
    <property type="match status" value="1"/>
</dbReference>
<dbReference type="PANTHER" id="PTHR46482:SF9">
    <property type="entry name" value="5'-ADENYLYLSULFATE REDUCTASE 1, CHLOROPLASTIC"/>
    <property type="match status" value="1"/>
</dbReference>
<comment type="similarity">
    <text evidence="1 6">Belongs to the PAPS reductase family. CysH subfamily.</text>
</comment>
<evidence type="ECO:0000313" key="8">
    <source>
        <dbReference type="EMBL" id="MBX7489990.1"/>
    </source>
</evidence>
<reference evidence="8 9" key="1">
    <citation type="submission" date="2021-08" db="EMBL/GenBank/DDBJ databases">
        <title>Helicobacter spp. isolated from feces of Anatolian Ground Squirrel (Spermophilus xanthoprymnus) in Turkey.</title>
        <authorList>
            <person name="Aydin F."/>
            <person name="Abay S."/>
            <person name="Kayman T."/>
            <person name="Karakaya E."/>
            <person name="Saticioglu I.B."/>
        </authorList>
    </citation>
    <scope>NUCLEOTIDE SEQUENCE [LARGE SCALE GENOMIC DNA]</scope>
    <source>
        <strain evidence="8 9">Faydin-H70</strain>
    </source>
</reference>
<keyword evidence="2 6" id="KW-0479">Metal-binding</keyword>
<protein>
    <recommendedName>
        <fullName evidence="6">Adenosine 5'-phosphosulfate reductase</fullName>
        <shortName evidence="6">APS reductase</shortName>
        <ecNumber evidence="6">1.8.4.10</ecNumber>
    </recommendedName>
    <alternativeName>
        <fullName evidence="6">5'-adenylylsulfate reductase</fullName>
    </alternativeName>
    <alternativeName>
        <fullName evidence="6">Thioredoxin-dependent 5'-adenylylsulfate reductase</fullName>
    </alternativeName>
</protein>
<dbReference type="NCBIfam" id="NF002537">
    <property type="entry name" value="PRK02090.1"/>
    <property type="match status" value="1"/>
</dbReference>
<organism evidence="8 9">
    <name type="scientific">Helicobacter turcicus</name>
    <dbReference type="NCBI Taxonomy" id="2867412"/>
    <lineage>
        <taxon>Bacteria</taxon>
        <taxon>Pseudomonadati</taxon>
        <taxon>Campylobacterota</taxon>
        <taxon>Epsilonproteobacteria</taxon>
        <taxon>Campylobacterales</taxon>
        <taxon>Helicobacteraceae</taxon>
        <taxon>Helicobacter</taxon>
    </lineage>
</organism>
<feature type="domain" description="Phosphoadenosine phosphosulphate reductase" evidence="7">
    <location>
        <begin position="33"/>
        <end position="212"/>
    </location>
</feature>
<evidence type="ECO:0000256" key="1">
    <source>
        <dbReference type="ARBA" id="ARBA00009732"/>
    </source>
</evidence>
<dbReference type="PIRSF" id="PIRSF000857">
    <property type="entry name" value="PAPS_reductase"/>
    <property type="match status" value="1"/>
</dbReference>
<dbReference type="EC" id="1.8.4.10" evidence="6"/>
<accession>A0ABS7JKS4</accession>
<dbReference type="GO" id="GO:0004604">
    <property type="term" value="F:phosphoadenylyl-sulfate reductase (thioredoxin) activity"/>
    <property type="evidence" value="ECO:0007669"/>
    <property type="project" value="UniProtKB-EC"/>
</dbReference>
<gene>
    <name evidence="6" type="primary">cysH</name>
    <name evidence="8" type="ORF">K4G57_00645</name>
</gene>
<comment type="catalytic activity">
    <reaction evidence="6">
        <text>[thioredoxin]-disulfide + sulfite + AMP + 2 H(+) = adenosine 5'-phosphosulfate + [thioredoxin]-dithiol</text>
        <dbReference type="Rhea" id="RHEA:21976"/>
        <dbReference type="Rhea" id="RHEA-COMP:10698"/>
        <dbReference type="Rhea" id="RHEA-COMP:10700"/>
        <dbReference type="ChEBI" id="CHEBI:15378"/>
        <dbReference type="ChEBI" id="CHEBI:17359"/>
        <dbReference type="ChEBI" id="CHEBI:29950"/>
        <dbReference type="ChEBI" id="CHEBI:50058"/>
        <dbReference type="ChEBI" id="CHEBI:58243"/>
        <dbReference type="ChEBI" id="CHEBI:456215"/>
        <dbReference type="EC" id="1.8.4.10"/>
    </reaction>
</comment>
<dbReference type="HAMAP" id="MF_00063">
    <property type="entry name" value="CysH"/>
    <property type="match status" value="1"/>
</dbReference>
<feature type="binding site" evidence="6">
    <location>
        <position position="123"/>
    </location>
    <ligand>
        <name>[4Fe-4S] cluster</name>
        <dbReference type="ChEBI" id="CHEBI:49883"/>
    </ligand>
</feature>
<sequence length="241" mass="28556">MLFEYSIKRFDEVLREVWDSREIKKSLEKHNFALAFSHQIEDVIALDMLLQTHFFKENSKFFEAFTLDTKKLFKESLEHQEAVEKHFGIKIKSYSSPLIELERIEKELGEYGMRDSLQKRKKCCYVRKILPLQSALEDKILWISGIRIAQSITRSDTKLLENDDNFGLYKVNPLFDWEDSMLWEYVSFRGIPQNALYKKGFLSIGCTPCTRAVEQGEDIRAGRWWWESADHKECGLHRKDK</sequence>
<evidence type="ECO:0000313" key="9">
    <source>
        <dbReference type="Proteomes" id="UP000700059"/>
    </source>
</evidence>
<feature type="binding site" evidence="6">
    <location>
        <position position="124"/>
    </location>
    <ligand>
        <name>[4Fe-4S] cluster</name>
        <dbReference type="ChEBI" id="CHEBI:49883"/>
    </ligand>
</feature>
<comment type="caution">
    <text evidence="8">The sequence shown here is derived from an EMBL/GenBank/DDBJ whole genome shotgun (WGS) entry which is preliminary data.</text>
</comment>
<name>A0ABS7JKS4_9HELI</name>
<dbReference type="InterPro" id="IPR014729">
    <property type="entry name" value="Rossmann-like_a/b/a_fold"/>
</dbReference>
<dbReference type="SUPFAM" id="SSF52402">
    <property type="entry name" value="Adenine nucleotide alpha hydrolases-like"/>
    <property type="match status" value="1"/>
</dbReference>
<comment type="cofactor">
    <cofactor evidence="6">
        <name>[4Fe-4S] cluster</name>
        <dbReference type="ChEBI" id="CHEBI:49883"/>
    </cofactor>
    <text evidence="6">Binds 1 [4Fe-4S] cluster per subunit.</text>
</comment>
<dbReference type="EMBL" id="JAIGYQ010000001">
    <property type="protein sequence ID" value="MBX7489990.1"/>
    <property type="molecule type" value="Genomic_DNA"/>
</dbReference>
<dbReference type="InterPro" id="IPR004511">
    <property type="entry name" value="PAPS/APS_Rdtase"/>
</dbReference>
<evidence type="ECO:0000256" key="4">
    <source>
        <dbReference type="ARBA" id="ARBA00023004"/>
    </source>
</evidence>
<keyword evidence="4 6" id="KW-0408">Iron</keyword>
<keyword evidence="6" id="KW-0963">Cytoplasm</keyword>
<dbReference type="RefSeq" id="WP_221531253.1">
    <property type="nucleotide sequence ID" value="NZ_JAIGYP010000001.1"/>
</dbReference>
<evidence type="ECO:0000259" key="7">
    <source>
        <dbReference type="Pfam" id="PF01507"/>
    </source>
</evidence>
<comment type="subcellular location">
    <subcellularLocation>
        <location evidence="6">Cytoplasm</location>
    </subcellularLocation>
</comment>
<keyword evidence="5 6" id="KW-0411">Iron-sulfur</keyword>
<proteinExistence type="inferred from homology"/>
<feature type="binding site" evidence="6">
    <location>
        <position position="209"/>
    </location>
    <ligand>
        <name>[4Fe-4S] cluster</name>
        <dbReference type="ChEBI" id="CHEBI:49883"/>
    </ligand>
</feature>
<evidence type="ECO:0000256" key="2">
    <source>
        <dbReference type="ARBA" id="ARBA00022723"/>
    </source>
</evidence>
<dbReference type="InterPro" id="IPR002500">
    <property type="entry name" value="PAPS_reduct_dom"/>
</dbReference>
<evidence type="ECO:0000256" key="6">
    <source>
        <dbReference type="HAMAP-Rule" id="MF_00063"/>
    </source>
</evidence>
<dbReference type="PANTHER" id="PTHR46482">
    <property type="entry name" value="5'-ADENYLYLSULFATE REDUCTASE 3, CHLOROPLASTIC"/>
    <property type="match status" value="1"/>
</dbReference>
<comment type="function">
    <text evidence="6">Catalyzes the formation of sulfite from adenosine 5'-phosphosulfate (APS) using thioredoxin as an electron donor.</text>
</comment>
<feature type="binding site" evidence="6">
    <location>
        <position position="206"/>
    </location>
    <ligand>
        <name>[4Fe-4S] cluster</name>
        <dbReference type="ChEBI" id="CHEBI:49883"/>
    </ligand>
</feature>
<dbReference type="Gene3D" id="3.40.50.620">
    <property type="entry name" value="HUPs"/>
    <property type="match status" value="1"/>
</dbReference>